<feature type="signal peptide" evidence="1">
    <location>
        <begin position="1"/>
        <end position="19"/>
    </location>
</feature>
<accession>A0AAF3EGA3</accession>
<keyword evidence="2" id="KW-1185">Reference proteome</keyword>
<dbReference type="WBParaSite" id="MBELARI_LOCUS13028">
    <property type="protein sequence ID" value="MBELARI_LOCUS13028"/>
    <property type="gene ID" value="MBELARI_LOCUS13028"/>
</dbReference>
<evidence type="ECO:0000313" key="3">
    <source>
        <dbReference type="WBParaSite" id="MBELARI_LOCUS13028"/>
    </source>
</evidence>
<evidence type="ECO:0000256" key="1">
    <source>
        <dbReference type="SAM" id="SignalP"/>
    </source>
</evidence>
<sequence>MLKLSAFAVLFSLLLMVQAVPLGKNEGNQGSAAAAKLMPQLLDPIPNNPVVHQPTNLDGCDIQCPPGSHCFLRCGWGGCSPECVDGVAQDNFKRNNGNQGSIAKLMTQVDPIPNNPAVHQPSNLDDQCDIDCPPGSHCFLRCGWGGCFPGCVVDMAISKA</sequence>
<reference evidence="3" key="1">
    <citation type="submission" date="2024-02" db="UniProtKB">
        <authorList>
            <consortium name="WormBaseParasite"/>
        </authorList>
    </citation>
    <scope>IDENTIFICATION</scope>
</reference>
<protein>
    <submittedName>
        <fullName evidence="3">WAP domain-containing protein</fullName>
    </submittedName>
</protein>
<dbReference type="Proteomes" id="UP000887575">
    <property type="component" value="Unassembled WGS sequence"/>
</dbReference>
<name>A0AAF3EGA3_9BILA</name>
<organism evidence="2 3">
    <name type="scientific">Mesorhabditis belari</name>
    <dbReference type="NCBI Taxonomy" id="2138241"/>
    <lineage>
        <taxon>Eukaryota</taxon>
        <taxon>Metazoa</taxon>
        <taxon>Ecdysozoa</taxon>
        <taxon>Nematoda</taxon>
        <taxon>Chromadorea</taxon>
        <taxon>Rhabditida</taxon>
        <taxon>Rhabditina</taxon>
        <taxon>Rhabditomorpha</taxon>
        <taxon>Rhabditoidea</taxon>
        <taxon>Rhabditidae</taxon>
        <taxon>Mesorhabditinae</taxon>
        <taxon>Mesorhabditis</taxon>
    </lineage>
</organism>
<dbReference type="AlphaFoldDB" id="A0AAF3EGA3"/>
<proteinExistence type="predicted"/>
<evidence type="ECO:0000313" key="2">
    <source>
        <dbReference type="Proteomes" id="UP000887575"/>
    </source>
</evidence>
<feature type="chain" id="PRO_5042189488" evidence="1">
    <location>
        <begin position="20"/>
        <end position="160"/>
    </location>
</feature>
<keyword evidence="1" id="KW-0732">Signal</keyword>